<proteinExistence type="predicted"/>
<reference evidence="3" key="1">
    <citation type="journal article" date="2015" name="BMC Genomics">
        <title>Genomic and transcriptomic analysis of the endophytic fungus Pestalotiopsis fici reveals its lifestyle and high potential for synthesis of natural products.</title>
        <authorList>
            <person name="Wang X."/>
            <person name="Zhang X."/>
            <person name="Liu L."/>
            <person name="Xiang M."/>
            <person name="Wang W."/>
            <person name="Sun X."/>
            <person name="Che Y."/>
            <person name="Guo L."/>
            <person name="Liu G."/>
            <person name="Guo L."/>
            <person name="Wang C."/>
            <person name="Yin W.B."/>
            <person name="Stadler M."/>
            <person name="Zhang X."/>
            <person name="Liu X."/>
        </authorList>
    </citation>
    <scope>NUCLEOTIDE SEQUENCE [LARGE SCALE GENOMIC DNA]</scope>
    <source>
        <strain evidence="3">W106-1 / CGMCC3.15140</strain>
    </source>
</reference>
<dbReference type="HOGENOM" id="CLU_1078101_0_0_1"/>
<dbReference type="AlphaFoldDB" id="W3WKG5"/>
<dbReference type="RefSeq" id="XP_007841683.1">
    <property type="nucleotide sequence ID" value="XM_007843492.1"/>
</dbReference>
<evidence type="ECO:0000313" key="2">
    <source>
        <dbReference type="EMBL" id="ETS73306.1"/>
    </source>
</evidence>
<dbReference type="EMBL" id="KI912122">
    <property type="protein sequence ID" value="ETS73306.1"/>
    <property type="molecule type" value="Genomic_DNA"/>
</dbReference>
<evidence type="ECO:0000256" key="1">
    <source>
        <dbReference type="SAM" id="MobiDB-lite"/>
    </source>
</evidence>
<dbReference type="Proteomes" id="UP000030651">
    <property type="component" value="Unassembled WGS sequence"/>
</dbReference>
<protein>
    <submittedName>
        <fullName evidence="2">Uncharacterized protein</fullName>
    </submittedName>
</protein>
<gene>
    <name evidence="2" type="ORF">PFICI_14911</name>
</gene>
<dbReference type="OrthoDB" id="4705642at2759"/>
<feature type="compositionally biased region" description="Polar residues" evidence="1">
    <location>
        <begin position="235"/>
        <end position="244"/>
    </location>
</feature>
<dbReference type="InParanoid" id="W3WKG5"/>
<name>W3WKG5_PESFW</name>
<evidence type="ECO:0000313" key="3">
    <source>
        <dbReference type="Proteomes" id="UP000030651"/>
    </source>
</evidence>
<dbReference type="GeneID" id="19279924"/>
<keyword evidence="3" id="KW-1185">Reference proteome</keyword>
<feature type="region of interest" description="Disordered" evidence="1">
    <location>
        <begin position="1"/>
        <end position="21"/>
    </location>
</feature>
<dbReference type="KEGG" id="pfy:PFICI_14911"/>
<feature type="region of interest" description="Disordered" evidence="1">
    <location>
        <begin position="37"/>
        <end position="60"/>
    </location>
</feature>
<sequence length="258" mass="29141">MQDAQGFANSPTMMRGAIPQRRTTGDCQCHYCRNSRISSETSEEEESNRSTSSGTMAGDGRFPHYNPIARSPQQFLSPDISFGFDSTGAAFQEHHELDTAFTAHYPQLFVWPRTAAHISFPVVDYSENRWPANTPWPHFYMAIAPESARIEDLKTALTPKGSGTILTARSRMDGEQMSVDLFLDITKLRCNAMQLEITTVEEGHERTKFTHKKSEKPRDRERPKPIPFGFHAHRSASTPNPVRKNSQKHGNKGRMTTL</sequence>
<feature type="region of interest" description="Disordered" evidence="1">
    <location>
        <begin position="203"/>
        <end position="258"/>
    </location>
</feature>
<organism evidence="2 3">
    <name type="scientific">Pestalotiopsis fici (strain W106-1 / CGMCC3.15140)</name>
    <dbReference type="NCBI Taxonomy" id="1229662"/>
    <lineage>
        <taxon>Eukaryota</taxon>
        <taxon>Fungi</taxon>
        <taxon>Dikarya</taxon>
        <taxon>Ascomycota</taxon>
        <taxon>Pezizomycotina</taxon>
        <taxon>Sordariomycetes</taxon>
        <taxon>Xylariomycetidae</taxon>
        <taxon>Amphisphaeriales</taxon>
        <taxon>Sporocadaceae</taxon>
        <taxon>Pestalotiopsis</taxon>
    </lineage>
</organism>
<accession>W3WKG5</accession>